<accession>A0A0K2SLL5</accession>
<organism evidence="2 3">
    <name type="scientific">Limnochorda pilosa</name>
    <dbReference type="NCBI Taxonomy" id="1555112"/>
    <lineage>
        <taxon>Bacteria</taxon>
        <taxon>Bacillati</taxon>
        <taxon>Bacillota</taxon>
        <taxon>Limnochordia</taxon>
        <taxon>Limnochordales</taxon>
        <taxon>Limnochordaceae</taxon>
        <taxon>Limnochorda</taxon>
    </lineage>
</organism>
<dbReference type="AlphaFoldDB" id="A0A0K2SLL5"/>
<keyword evidence="3" id="KW-1185">Reference proteome</keyword>
<dbReference type="Gene3D" id="3.40.50.150">
    <property type="entry name" value="Vaccinia Virus protein VP39"/>
    <property type="match status" value="1"/>
</dbReference>
<dbReference type="EMBL" id="AP014924">
    <property type="protein sequence ID" value="BAS27902.1"/>
    <property type="molecule type" value="Genomic_DNA"/>
</dbReference>
<feature type="domain" description="Methyltransferase type 11" evidence="1">
    <location>
        <begin position="37"/>
        <end position="124"/>
    </location>
</feature>
<sequence length="255" mass="27992">MHPTWNPDAYSHHARFVSDLGMPLLDRLAPRPGERILDLGCGDGALTVKLHECGCDVVGVDSSPEMVAAARSRGVDAHVMDAQALRFENAFDAIFSNAALHWMKRPDDVIAGVWRALRPGGRFAGEFGGEGNVATVVAALRASLAARGISADAVDPWYFPSVEEYRARLEARSFQVRELILVPRPTPLPTDILGWLKTFAQDFIDLVPAAERVGFLQEVAERCRPKLQDEHGTWVLDYVRLRFLAIKPKPGGGNA</sequence>
<dbReference type="OrthoDB" id="9760689at2"/>
<dbReference type="InterPro" id="IPR029063">
    <property type="entry name" value="SAM-dependent_MTases_sf"/>
</dbReference>
<reference evidence="3" key="2">
    <citation type="journal article" date="2016" name="Int. J. Syst. Evol. Microbiol.">
        <title>Complete genome sequence and cell structure of Limnochorda pilosa, a Gram-negative spore-former within the phylum Firmicutes.</title>
        <authorList>
            <person name="Watanabe M."/>
            <person name="Kojima H."/>
            <person name="Fukui M."/>
        </authorList>
    </citation>
    <scope>NUCLEOTIDE SEQUENCE [LARGE SCALE GENOMIC DNA]</scope>
    <source>
        <strain evidence="3">HC45</strain>
    </source>
</reference>
<dbReference type="Proteomes" id="UP000065807">
    <property type="component" value="Chromosome"/>
</dbReference>
<dbReference type="CDD" id="cd02440">
    <property type="entry name" value="AdoMet_MTases"/>
    <property type="match status" value="1"/>
</dbReference>
<dbReference type="RefSeq" id="WP_068137435.1">
    <property type="nucleotide sequence ID" value="NZ_AP014924.1"/>
</dbReference>
<dbReference type="SUPFAM" id="SSF53335">
    <property type="entry name" value="S-adenosyl-L-methionine-dependent methyltransferases"/>
    <property type="match status" value="1"/>
</dbReference>
<dbReference type="GO" id="GO:0008757">
    <property type="term" value="F:S-adenosylmethionine-dependent methyltransferase activity"/>
    <property type="evidence" value="ECO:0007669"/>
    <property type="project" value="InterPro"/>
</dbReference>
<name>A0A0K2SLL5_LIMPI</name>
<evidence type="ECO:0000313" key="2">
    <source>
        <dbReference type="EMBL" id="BAS27902.1"/>
    </source>
</evidence>
<gene>
    <name evidence="2" type="ORF">LIP_2061</name>
</gene>
<dbReference type="GO" id="GO:0032259">
    <property type="term" value="P:methylation"/>
    <property type="evidence" value="ECO:0007669"/>
    <property type="project" value="UniProtKB-KW"/>
</dbReference>
<dbReference type="KEGG" id="lpil:LIP_2061"/>
<dbReference type="InterPro" id="IPR013216">
    <property type="entry name" value="Methyltransf_11"/>
</dbReference>
<reference evidence="3" key="1">
    <citation type="submission" date="2015-07" db="EMBL/GenBank/DDBJ databases">
        <title>Complete genome sequence and phylogenetic analysis of Limnochorda pilosa.</title>
        <authorList>
            <person name="Watanabe M."/>
            <person name="Kojima H."/>
            <person name="Fukui M."/>
        </authorList>
    </citation>
    <scope>NUCLEOTIDE SEQUENCE [LARGE SCALE GENOMIC DNA]</scope>
    <source>
        <strain evidence="3">HC45</strain>
    </source>
</reference>
<proteinExistence type="predicted"/>
<evidence type="ECO:0000259" key="1">
    <source>
        <dbReference type="Pfam" id="PF08241"/>
    </source>
</evidence>
<dbReference type="PANTHER" id="PTHR43861:SF1">
    <property type="entry name" value="TRANS-ACONITATE 2-METHYLTRANSFERASE"/>
    <property type="match status" value="1"/>
</dbReference>
<dbReference type="PANTHER" id="PTHR43861">
    <property type="entry name" value="TRANS-ACONITATE 2-METHYLTRANSFERASE-RELATED"/>
    <property type="match status" value="1"/>
</dbReference>
<keyword evidence="2" id="KW-0808">Transferase</keyword>
<protein>
    <submittedName>
        <fullName evidence="2">Trans-aconitate methyltransferase</fullName>
    </submittedName>
</protein>
<dbReference type="Pfam" id="PF08241">
    <property type="entry name" value="Methyltransf_11"/>
    <property type="match status" value="1"/>
</dbReference>
<evidence type="ECO:0000313" key="3">
    <source>
        <dbReference type="Proteomes" id="UP000065807"/>
    </source>
</evidence>
<keyword evidence="2" id="KW-0489">Methyltransferase</keyword>
<dbReference type="STRING" id="1555112.LIP_2061"/>